<sequence length="426" mass="49901">MFIKLLNKVRQFPTEPGIYLFYNKNKELIYIGKATSLRNRVQSYFRGARSMRPIEQMMHEVVDIKIKETDSVLEAVILESNYIKKYLPKYNVEGKDDRSWNYVVISDDLFPRVYTVRQHELDQQNKQSKQNMQIKYLFGPYPELKTREMMRLLNRLFFISTCKPCESGKPCRPCMYYQIGQCLGVCTGEVSSHEYKSKVILPLVTFLRGGKKTLIKNLEIKMRRASKQEDFEEAGRLRNQISSLLKIHDIALLNKSFVEDSFKIHPDFIGTRFKISRIEGYDISNLGTTGKVGSMVVFDDLEAQKKDYRKFKIRSVEGQSDVDCLKEVLERRLKHTEWTYPDVFLIDGGKPQVNAAMQILHKNNIKIPLVGIAKGPERKRNDFIFGVKDREFIKFVNDNQDLLIKVRDEAHRFAITFQRSLRKLKH</sequence>
<name>A0A1J4U5S2_9BACT</name>
<evidence type="ECO:0000256" key="3">
    <source>
        <dbReference type="ARBA" id="ARBA00022769"/>
    </source>
</evidence>
<dbReference type="Gene3D" id="3.30.420.340">
    <property type="entry name" value="UvrC, RNAse H endonuclease domain"/>
    <property type="match status" value="1"/>
</dbReference>
<evidence type="ECO:0000256" key="4">
    <source>
        <dbReference type="ARBA" id="ARBA00022881"/>
    </source>
</evidence>
<dbReference type="PANTHER" id="PTHR30562:SF1">
    <property type="entry name" value="UVRABC SYSTEM PROTEIN C"/>
    <property type="match status" value="1"/>
</dbReference>
<keyword evidence="5" id="KW-0234">DNA repair</keyword>
<dbReference type="Pfam" id="PF01541">
    <property type="entry name" value="GIY-YIG"/>
    <property type="match status" value="1"/>
</dbReference>
<dbReference type="InterPro" id="IPR001162">
    <property type="entry name" value="UvrC_RNase_H_dom"/>
</dbReference>
<dbReference type="GO" id="GO:0009381">
    <property type="term" value="F:excinuclease ABC activity"/>
    <property type="evidence" value="ECO:0007669"/>
    <property type="project" value="InterPro"/>
</dbReference>
<dbReference type="InterPro" id="IPR038476">
    <property type="entry name" value="UvrC_RNase_H_dom_sf"/>
</dbReference>
<keyword evidence="2" id="KW-0227">DNA damage</keyword>
<comment type="caution">
    <text evidence="9">The sequence shown here is derived from an EMBL/GenBank/DDBJ whole genome shotgun (WGS) entry which is preliminary data.</text>
</comment>
<evidence type="ECO:0008006" key="11">
    <source>
        <dbReference type="Google" id="ProtNLM"/>
    </source>
</evidence>
<keyword evidence="1" id="KW-0963">Cytoplasm</keyword>
<evidence type="ECO:0000256" key="2">
    <source>
        <dbReference type="ARBA" id="ARBA00022763"/>
    </source>
</evidence>
<reference evidence="9 10" key="1">
    <citation type="journal article" date="2016" name="Environ. Microbiol.">
        <title>Genomic resolution of a cold subsurface aquifer community provides metabolic insights for novel microbes adapted to high CO concentrations.</title>
        <authorList>
            <person name="Probst A.J."/>
            <person name="Castelle C.J."/>
            <person name="Singh A."/>
            <person name="Brown C.T."/>
            <person name="Anantharaman K."/>
            <person name="Sharon I."/>
            <person name="Hug L.A."/>
            <person name="Burstein D."/>
            <person name="Emerson J.B."/>
            <person name="Thomas B.C."/>
            <person name="Banfield J.F."/>
        </authorList>
    </citation>
    <scope>NUCLEOTIDE SEQUENCE [LARGE SCALE GENOMIC DNA]</scope>
    <source>
        <strain evidence="9">CG1_02_32_51</strain>
    </source>
</reference>
<dbReference type="InterPro" id="IPR001943">
    <property type="entry name" value="UVR_dom"/>
</dbReference>
<evidence type="ECO:0000313" key="10">
    <source>
        <dbReference type="Proteomes" id="UP000181941"/>
    </source>
</evidence>
<keyword evidence="4" id="KW-0267">Excision nuclease</keyword>
<evidence type="ECO:0000256" key="1">
    <source>
        <dbReference type="ARBA" id="ARBA00022490"/>
    </source>
</evidence>
<dbReference type="InterPro" id="IPR047296">
    <property type="entry name" value="GIY-YIG_UvrC_Cho"/>
</dbReference>
<dbReference type="Gene3D" id="3.40.1440.10">
    <property type="entry name" value="GIY-YIG endonuclease"/>
    <property type="match status" value="1"/>
</dbReference>
<feature type="domain" description="UVR" evidence="6">
    <location>
        <begin position="212"/>
        <end position="247"/>
    </location>
</feature>
<dbReference type="InterPro" id="IPR036876">
    <property type="entry name" value="UVR_dom_sf"/>
</dbReference>
<evidence type="ECO:0000313" key="9">
    <source>
        <dbReference type="EMBL" id="OIO18673.1"/>
    </source>
</evidence>
<dbReference type="SUPFAM" id="SSF82771">
    <property type="entry name" value="GIY-YIG endonuclease"/>
    <property type="match status" value="1"/>
</dbReference>
<dbReference type="InterPro" id="IPR050066">
    <property type="entry name" value="UvrABC_protein_C"/>
</dbReference>
<evidence type="ECO:0000259" key="8">
    <source>
        <dbReference type="PROSITE" id="PS50165"/>
    </source>
</evidence>
<dbReference type="CDD" id="cd10434">
    <property type="entry name" value="GIY-YIG_UvrC_Cho"/>
    <property type="match status" value="1"/>
</dbReference>
<gene>
    <name evidence="9" type="ORF">AUJ23_03240</name>
</gene>
<dbReference type="PROSITE" id="PS50164">
    <property type="entry name" value="GIY_YIG"/>
    <property type="match status" value="1"/>
</dbReference>
<dbReference type="PROSITE" id="PS50151">
    <property type="entry name" value="UVR"/>
    <property type="match status" value="1"/>
</dbReference>
<dbReference type="STRING" id="1805238.AUJ23_03240"/>
<dbReference type="GO" id="GO:0009380">
    <property type="term" value="C:excinuclease repair complex"/>
    <property type="evidence" value="ECO:0007669"/>
    <property type="project" value="TreeGrafter"/>
</dbReference>
<feature type="domain" description="GIY-YIG" evidence="7">
    <location>
        <begin position="14"/>
        <end position="92"/>
    </location>
</feature>
<dbReference type="AlphaFoldDB" id="A0A1J4U5S2"/>
<dbReference type="SUPFAM" id="SSF46600">
    <property type="entry name" value="C-terminal UvrC-binding domain of UvrB"/>
    <property type="match status" value="1"/>
</dbReference>
<dbReference type="Pfam" id="PF08459">
    <property type="entry name" value="UvrC_RNaseH_dom"/>
    <property type="match status" value="1"/>
</dbReference>
<evidence type="ECO:0000259" key="7">
    <source>
        <dbReference type="PROSITE" id="PS50164"/>
    </source>
</evidence>
<dbReference type="InterPro" id="IPR035901">
    <property type="entry name" value="GIY-YIG_endonuc_sf"/>
</dbReference>
<dbReference type="InterPro" id="IPR000305">
    <property type="entry name" value="GIY-YIG_endonuc"/>
</dbReference>
<dbReference type="GO" id="GO:0006289">
    <property type="term" value="P:nucleotide-excision repair"/>
    <property type="evidence" value="ECO:0007669"/>
    <property type="project" value="InterPro"/>
</dbReference>
<dbReference type="PANTHER" id="PTHR30562">
    <property type="entry name" value="UVRC/OXIDOREDUCTASE"/>
    <property type="match status" value="1"/>
</dbReference>
<dbReference type="FunFam" id="3.40.1440.10:FF:000001">
    <property type="entry name" value="UvrABC system protein C"/>
    <property type="match status" value="1"/>
</dbReference>
<dbReference type="EMBL" id="MNVC01000036">
    <property type="protein sequence ID" value="OIO18673.1"/>
    <property type="molecule type" value="Genomic_DNA"/>
</dbReference>
<evidence type="ECO:0000256" key="5">
    <source>
        <dbReference type="ARBA" id="ARBA00023204"/>
    </source>
</evidence>
<keyword evidence="3" id="KW-0228">DNA excision</keyword>
<proteinExistence type="predicted"/>
<feature type="domain" description="UvrC family homology region profile" evidence="8">
    <location>
        <begin position="252"/>
        <end position="360"/>
    </location>
</feature>
<organism evidence="9 10">
    <name type="scientific">Candidatus Magasanikbacteria bacterium CG1_02_32_51</name>
    <dbReference type="NCBI Taxonomy" id="1805238"/>
    <lineage>
        <taxon>Bacteria</taxon>
        <taxon>Candidatus Magasanikiibacteriota</taxon>
    </lineage>
</organism>
<dbReference type="Pfam" id="PF02151">
    <property type="entry name" value="UVR"/>
    <property type="match status" value="1"/>
</dbReference>
<dbReference type="Proteomes" id="UP000181941">
    <property type="component" value="Unassembled WGS sequence"/>
</dbReference>
<evidence type="ECO:0000259" key="6">
    <source>
        <dbReference type="PROSITE" id="PS50151"/>
    </source>
</evidence>
<accession>A0A1J4U5S2</accession>
<dbReference type="PROSITE" id="PS50165">
    <property type="entry name" value="UVRC"/>
    <property type="match status" value="1"/>
</dbReference>
<protein>
    <recommendedName>
        <fullName evidence="11">Excinuclease ABC subunit C</fullName>
    </recommendedName>
</protein>
<dbReference type="SMART" id="SM00465">
    <property type="entry name" value="GIYc"/>
    <property type="match status" value="1"/>
</dbReference>
<dbReference type="Gene3D" id="4.10.860.10">
    <property type="entry name" value="UVR domain"/>
    <property type="match status" value="1"/>
</dbReference>